<proteinExistence type="predicted"/>
<accession>A0ACC2I8W3</accession>
<dbReference type="Proteomes" id="UP001153331">
    <property type="component" value="Unassembled WGS sequence"/>
</dbReference>
<sequence length="530" mass="57108">MVVNVNAPGPGDRVNADCFDASDSLPAAVAALNTLQSNFAIVDAIRKAGPGMNKAAIPEMIEWCGKAGYKPSDFDKLRPVHVAGTKGKGSTSAFISSILSQYTSPSDVQSQPSKIGLYTSPHLRFVRERIQIDNEPISEEKFARYFFEIWDRLEAAAKAANVPSDMPTKPVYFRYLTLMALHAYLHEGVDSAVIECGIGGEYDTTNILERPTVTAVTSLGIDHVTMLGSTLPEIAWHKAGIFKPGSVAFTAPQKEEAIAVLQQRAVEKGINLHVVGLHPSLADGSIKLGLSADFQKINASVAIATAAAHLRALGHSSVPDPTKTPHIELPPQFIKGLEQVRWSGRCEVRGEKNVAWHIDGAHTLESIEVTGRWFAEQIASVTAAAPSESKVPRVLIFNQQTRDASALAKALYTALQSGITSGSKSPFTHVIFTTNQTFSEGYRPDLVSINTDHEEVDALSVQKALASTWSEIDRTAEVRVLRTIEEAISVAREVARDWANGTDAEVMVLVTGSLHLVGGALEVLESGKAN</sequence>
<reference evidence="1" key="1">
    <citation type="submission" date="2022-11" db="EMBL/GenBank/DDBJ databases">
        <title>Genome Sequence of Boeremia exigua.</title>
        <authorList>
            <person name="Buettner E."/>
        </authorList>
    </citation>
    <scope>NUCLEOTIDE SEQUENCE</scope>
    <source>
        <strain evidence="1">CU02</strain>
    </source>
</reference>
<protein>
    <submittedName>
        <fullName evidence="1">Uncharacterized protein</fullName>
    </submittedName>
</protein>
<gene>
    <name evidence="1" type="ORF">OPT61_g5824</name>
</gene>
<name>A0ACC2I8W3_9PLEO</name>
<keyword evidence="2" id="KW-1185">Reference proteome</keyword>
<dbReference type="EMBL" id="JAPHNI010000389">
    <property type="protein sequence ID" value="KAJ8111629.1"/>
    <property type="molecule type" value="Genomic_DNA"/>
</dbReference>
<evidence type="ECO:0000313" key="2">
    <source>
        <dbReference type="Proteomes" id="UP001153331"/>
    </source>
</evidence>
<organism evidence="1 2">
    <name type="scientific">Boeremia exigua</name>
    <dbReference type="NCBI Taxonomy" id="749465"/>
    <lineage>
        <taxon>Eukaryota</taxon>
        <taxon>Fungi</taxon>
        <taxon>Dikarya</taxon>
        <taxon>Ascomycota</taxon>
        <taxon>Pezizomycotina</taxon>
        <taxon>Dothideomycetes</taxon>
        <taxon>Pleosporomycetidae</taxon>
        <taxon>Pleosporales</taxon>
        <taxon>Pleosporineae</taxon>
        <taxon>Didymellaceae</taxon>
        <taxon>Boeremia</taxon>
    </lineage>
</organism>
<comment type="caution">
    <text evidence="1">The sequence shown here is derived from an EMBL/GenBank/DDBJ whole genome shotgun (WGS) entry which is preliminary data.</text>
</comment>
<evidence type="ECO:0000313" key="1">
    <source>
        <dbReference type="EMBL" id="KAJ8111629.1"/>
    </source>
</evidence>